<proteinExistence type="predicted"/>
<evidence type="ECO:0000313" key="3">
    <source>
        <dbReference type="Proteomes" id="UP000670092"/>
    </source>
</evidence>
<evidence type="ECO:0000256" key="1">
    <source>
        <dbReference type="SAM" id="Phobius"/>
    </source>
</evidence>
<keyword evidence="1" id="KW-0472">Membrane</keyword>
<evidence type="ECO:0000313" key="2">
    <source>
        <dbReference type="EMBL" id="KAG5293817.1"/>
    </source>
</evidence>
<sequence length="78" mass="9312">MLGVRWCFVTARGRRENGSKLQKACKVDSSILQFFNASFVFFRRVLGIRFSILSFFLSFFFFFCNCFPLDYIRNLKKK</sequence>
<reference evidence="2 3" key="1">
    <citation type="submission" date="2021-01" db="EMBL/GenBank/DDBJ databases">
        <title>Chromosome-level genome assembly of a human fungal pathogen reveals clustering of transcriptionally co-regulated genes.</title>
        <authorList>
            <person name="Voorhies M."/>
            <person name="Cohen S."/>
            <person name="Shea T.P."/>
            <person name="Petrus S."/>
            <person name="Munoz J.F."/>
            <person name="Poplawski S."/>
            <person name="Goldman W.E."/>
            <person name="Michael T."/>
            <person name="Cuomo C.A."/>
            <person name="Sil A."/>
            <person name="Beyhan S."/>
        </authorList>
    </citation>
    <scope>NUCLEOTIDE SEQUENCE [LARGE SCALE GENOMIC DNA]</scope>
    <source>
        <strain evidence="2 3">G184AR</strain>
    </source>
</reference>
<name>A0A8H7YPM1_AJECA</name>
<protein>
    <submittedName>
        <fullName evidence="2">Uncharacterized protein</fullName>
    </submittedName>
</protein>
<dbReference type="VEuPathDB" id="FungiDB:I7I52_05261"/>
<comment type="caution">
    <text evidence="2">The sequence shown here is derived from an EMBL/GenBank/DDBJ whole genome shotgun (WGS) entry which is preliminary data.</text>
</comment>
<organism evidence="2 3">
    <name type="scientific">Ajellomyces capsulatus</name>
    <name type="common">Darling's disease fungus</name>
    <name type="synonym">Histoplasma capsulatum</name>
    <dbReference type="NCBI Taxonomy" id="5037"/>
    <lineage>
        <taxon>Eukaryota</taxon>
        <taxon>Fungi</taxon>
        <taxon>Dikarya</taxon>
        <taxon>Ascomycota</taxon>
        <taxon>Pezizomycotina</taxon>
        <taxon>Eurotiomycetes</taxon>
        <taxon>Eurotiomycetidae</taxon>
        <taxon>Onygenales</taxon>
        <taxon>Ajellomycetaceae</taxon>
        <taxon>Histoplasma</taxon>
    </lineage>
</organism>
<feature type="transmembrane region" description="Helical" evidence="1">
    <location>
        <begin position="48"/>
        <end position="72"/>
    </location>
</feature>
<dbReference type="AlphaFoldDB" id="A0A8H7YPM1"/>
<dbReference type="EMBL" id="JAEVHI010000004">
    <property type="protein sequence ID" value="KAG5293817.1"/>
    <property type="molecule type" value="Genomic_DNA"/>
</dbReference>
<keyword evidence="1" id="KW-0812">Transmembrane</keyword>
<gene>
    <name evidence="2" type="ORF">I7I52_05261</name>
</gene>
<keyword evidence="1" id="KW-1133">Transmembrane helix</keyword>
<accession>A0A8H7YPM1</accession>
<dbReference type="Proteomes" id="UP000670092">
    <property type="component" value="Unassembled WGS sequence"/>
</dbReference>